<feature type="domain" description="Major facilitator superfamily (MFS) profile" evidence="7">
    <location>
        <begin position="56"/>
        <end position="544"/>
    </location>
</feature>
<sequence>MADTDATEKDLDVQKMAGTDTSNEINGKEAKSPDAVPTDSIRDNKGEKSNMSLFLLMASLFLGVFVMALDQTIVGTAVPAITTQFNSLDDIAWYGSGYLLTITAFQPTFGKLYKFLDVKVVFMACILIFEVGSILCAAAPSSAAFIVGRAIAGAGAAGLFQGALAIITVTIKLDKRPLCISIVTSTFAVSVAIGPVIGGVFSDKVTWRWCFWLNVPIGGVVLILIFFILRLPSHAKDPKFQSLSLLGKLQRLDPLGSLFIIGAVVSILLALQWGGQSKPWNASTVIGLFVGFALLLGVFIFIQLKQGENATFSLTLLSQRSILASALFSFFFSMPTYVYGYYIPLYFQTAKGTSATESGTRFLALALPQVFGVVLSGALVTAIGIYVPFMIVGTAVGLVGCGLFLMLDLDTPRALWAVFLVICGTGTGISINLPYTVVQAVLDETHAPTGNAVLQFMFQLGGLSIGQTIFLNQLKGSAKVLTPSVPYEVIVQAGAYNLRGIATSDELYDQLRQVYMNALHSTYIFPVVVAGLALVTTFALEHKNIKVISKEREEAKANVDKKPSSGDQ</sequence>
<feature type="transmembrane region" description="Helical" evidence="6">
    <location>
        <begin position="252"/>
        <end position="274"/>
    </location>
</feature>
<dbReference type="Pfam" id="PF07690">
    <property type="entry name" value="MFS_1"/>
    <property type="match status" value="1"/>
</dbReference>
<dbReference type="InParanoid" id="A0A7C8IRA5"/>
<dbReference type="EMBL" id="WUBL01000024">
    <property type="protein sequence ID" value="KAF2970326.1"/>
    <property type="molecule type" value="Genomic_DNA"/>
</dbReference>
<keyword evidence="3 6" id="KW-1133">Transmembrane helix</keyword>
<evidence type="ECO:0000256" key="2">
    <source>
        <dbReference type="ARBA" id="ARBA00022692"/>
    </source>
</evidence>
<evidence type="ECO:0000256" key="4">
    <source>
        <dbReference type="ARBA" id="ARBA00023136"/>
    </source>
</evidence>
<dbReference type="InterPro" id="IPR011701">
    <property type="entry name" value="MFS"/>
</dbReference>
<dbReference type="FunFam" id="1.20.1720.10:FF:000012">
    <property type="entry name" value="MFS toxin efflux pump (AflT)"/>
    <property type="match status" value="1"/>
</dbReference>
<feature type="region of interest" description="Disordered" evidence="5">
    <location>
        <begin position="1"/>
        <end position="44"/>
    </location>
</feature>
<feature type="transmembrane region" description="Helical" evidence="6">
    <location>
        <begin position="322"/>
        <end position="342"/>
    </location>
</feature>
<dbReference type="Proteomes" id="UP000481858">
    <property type="component" value="Unassembled WGS sequence"/>
</dbReference>
<evidence type="ECO:0000256" key="6">
    <source>
        <dbReference type="SAM" id="Phobius"/>
    </source>
</evidence>
<dbReference type="OrthoDB" id="10021397at2759"/>
<evidence type="ECO:0000256" key="1">
    <source>
        <dbReference type="ARBA" id="ARBA00004141"/>
    </source>
</evidence>
<feature type="transmembrane region" description="Helical" evidence="6">
    <location>
        <begin position="387"/>
        <end position="407"/>
    </location>
</feature>
<evidence type="ECO:0000256" key="3">
    <source>
        <dbReference type="ARBA" id="ARBA00022989"/>
    </source>
</evidence>
<dbReference type="CDD" id="cd17502">
    <property type="entry name" value="MFS_Azr1_MDR_like"/>
    <property type="match status" value="1"/>
</dbReference>
<feature type="transmembrane region" description="Helical" evidence="6">
    <location>
        <begin position="413"/>
        <end position="438"/>
    </location>
</feature>
<dbReference type="InterPro" id="IPR020846">
    <property type="entry name" value="MFS_dom"/>
</dbReference>
<dbReference type="InterPro" id="IPR036259">
    <property type="entry name" value="MFS_trans_sf"/>
</dbReference>
<evidence type="ECO:0000259" key="7">
    <source>
        <dbReference type="PROSITE" id="PS50850"/>
    </source>
</evidence>
<dbReference type="PANTHER" id="PTHR23501">
    <property type="entry name" value="MAJOR FACILITATOR SUPERFAMILY"/>
    <property type="match status" value="1"/>
</dbReference>
<feature type="transmembrane region" description="Helical" evidence="6">
    <location>
        <begin position="211"/>
        <end position="231"/>
    </location>
</feature>
<name>A0A7C8IRA5_9PEZI</name>
<evidence type="ECO:0000313" key="8">
    <source>
        <dbReference type="EMBL" id="KAF2970326.1"/>
    </source>
</evidence>
<feature type="transmembrane region" description="Helical" evidence="6">
    <location>
        <begin position="178"/>
        <end position="199"/>
    </location>
</feature>
<dbReference type="SUPFAM" id="SSF103473">
    <property type="entry name" value="MFS general substrate transporter"/>
    <property type="match status" value="1"/>
</dbReference>
<dbReference type="PROSITE" id="PS50850">
    <property type="entry name" value="MFS"/>
    <property type="match status" value="1"/>
</dbReference>
<feature type="transmembrane region" description="Helical" evidence="6">
    <location>
        <begin position="121"/>
        <end position="140"/>
    </location>
</feature>
<dbReference type="FunCoup" id="A0A7C8IRA5">
    <property type="interactions" value="65"/>
</dbReference>
<feature type="transmembrane region" description="Helical" evidence="6">
    <location>
        <begin position="280"/>
        <end position="302"/>
    </location>
</feature>
<dbReference type="AlphaFoldDB" id="A0A7C8IRA5"/>
<keyword evidence="2 6" id="KW-0812">Transmembrane</keyword>
<organism evidence="8 9">
    <name type="scientific">Xylaria multiplex</name>
    <dbReference type="NCBI Taxonomy" id="323545"/>
    <lineage>
        <taxon>Eukaryota</taxon>
        <taxon>Fungi</taxon>
        <taxon>Dikarya</taxon>
        <taxon>Ascomycota</taxon>
        <taxon>Pezizomycotina</taxon>
        <taxon>Sordariomycetes</taxon>
        <taxon>Xylariomycetidae</taxon>
        <taxon>Xylariales</taxon>
        <taxon>Xylariaceae</taxon>
        <taxon>Xylaria</taxon>
    </lineage>
</organism>
<proteinExistence type="predicted"/>
<feature type="transmembrane region" description="Helical" evidence="6">
    <location>
        <begin position="51"/>
        <end position="69"/>
    </location>
</feature>
<accession>A0A7C8IRA5</accession>
<evidence type="ECO:0000313" key="9">
    <source>
        <dbReference type="Proteomes" id="UP000481858"/>
    </source>
</evidence>
<protein>
    <recommendedName>
        <fullName evidence="7">Major facilitator superfamily (MFS) profile domain-containing protein</fullName>
    </recommendedName>
</protein>
<dbReference type="GO" id="GO:0022857">
    <property type="term" value="F:transmembrane transporter activity"/>
    <property type="evidence" value="ECO:0007669"/>
    <property type="project" value="InterPro"/>
</dbReference>
<evidence type="ECO:0000256" key="5">
    <source>
        <dbReference type="SAM" id="MobiDB-lite"/>
    </source>
</evidence>
<reference evidence="8 9" key="1">
    <citation type="submission" date="2019-12" db="EMBL/GenBank/DDBJ databases">
        <title>Draft genome sequence of the ascomycete Xylaria multiplex DSM 110363.</title>
        <authorList>
            <person name="Buettner E."/>
            <person name="Kellner H."/>
        </authorList>
    </citation>
    <scope>NUCLEOTIDE SEQUENCE [LARGE SCALE GENOMIC DNA]</scope>
    <source>
        <strain evidence="8 9">DSM 110363</strain>
    </source>
</reference>
<feature type="transmembrane region" description="Helical" evidence="6">
    <location>
        <begin position="146"/>
        <end position="171"/>
    </location>
</feature>
<keyword evidence="9" id="KW-1185">Reference proteome</keyword>
<keyword evidence="4 6" id="KW-0472">Membrane</keyword>
<gene>
    <name evidence="8" type="ORF">GQX73_g3173</name>
</gene>
<feature type="transmembrane region" description="Helical" evidence="6">
    <location>
        <begin position="523"/>
        <end position="540"/>
    </location>
</feature>
<comment type="caution">
    <text evidence="8">The sequence shown here is derived from an EMBL/GenBank/DDBJ whole genome shotgun (WGS) entry which is preliminary data.</text>
</comment>
<dbReference type="Gene3D" id="1.20.1720.10">
    <property type="entry name" value="Multidrug resistance protein D"/>
    <property type="match status" value="1"/>
</dbReference>
<dbReference type="GO" id="GO:0005886">
    <property type="term" value="C:plasma membrane"/>
    <property type="evidence" value="ECO:0007669"/>
    <property type="project" value="TreeGrafter"/>
</dbReference>
<feature type="transmembrane region" description="Helical" evidence="6">
    <location>
        <begin position="362"/>
        <end position="380"/>
    </location>
</feature>
<comment type="subcellular location">
    <subcellularLocation>
        <location evidence="1">Membrane</location>
        <topology evidence="1">Multi-pass membrane protein</topology>
    </subcellularLocation>
</comment>
<feature type="compositionally biased region" description="Basic and acidic residues" evidence="5">
    <location>
        <begin position="1"/>
        <end position="13"/>
    </location>
</feature>
<dbReference type="Gene3D" id="1.20.1250.20">
    <property type="entry name" value="MFS general substrate transporter like domains"/>
    <property type="match status" value="1"/>
</dbReference>
<dbReference type="PANTHER" id="PTHR23501:SF199">
    <property type="entry name" value="MFS EFFLUX TRANSPORTER INPD-RELATED"/>
    <property type="match status" value="1"/>
</dbReference>